<comment type="caution">
    <text evidence="13">The sequence shown here is derived from an EMBL/GenBank/DDBJ whole genome shotgun (WGS) entry which is preliminary data.</text>
</comment>
<evidence type="ECO:0000256" key="8">
    <source>
        <dbReference type="ARBA" id="ARBA00022989"/>
    </source>
</evidence>
<feature type="transmembrane region" description="Helical" evidence="11">
    <location>
        <begin position="176"/>
        <end position="199"/>
    </location>
</feature>
<feature type="transmembrane region" description="Helical" evidence="11">
    <location>
        <begin position="141"/>
        <end position="164"/>
    </location>
</feature>
<dbReference type="InterPro" id="IPR022919">
    <property type="entry name" value="Pept_M48_protease_HtpX"/>
</dbReference>
<comment type="cofactor">
    <cofactor evidence="11">
        <name>Zn(2+)</name>
        <dbReference type="ChEBI" id="CHEBI:29105"/>
    </cofactor>
    <text evidence="11">Binds 1 zinc ion per subunit.</text>
</comment>
<organism evidence="13 14">
    <name type="scientific">Aerophobetes bacterium</name>
    <dbReference type="NCBI Taxonomy" id="2030807"/>
    <lineage>
        <taxon>Bacteria</taxon>
        <taxon>Candidatus Aerophobota</taxon>
    </lineage>
</organism>
<dbReference type="PANTHER" id="PTHR43221">
    <property type="entry name" value="PROTEASE HTPX"/>
    <property type="match status" value="1"/>
</dbReference>
<comment type="subcellular location">
    <subcellularLocation>
        <location evidence="11">Cell membrane</location>
        <topology evidence="11">Multi-pass membrane protein</topology>
    </subcellularLocation>
</comment>
<evidence type="ECO:0000256" key="3">
    <source>
        <dbReference type="ARBA" id="ARBA00022670"/>
    </source>
</evidence>
<dbReference type="Gene3D" id="3.30.2010.10">
    <property type="entry name" value="Metalloproteases ('zincins'), catalytic domain"/>
    <property type="match status" value="1"/>
</dbReference>
<evidence type="ECO:0000256" key="1">
    <source>
        <dbReference type="ARBA" id="ARBA00009779"/>
    </source>
</evidence>
<proteinExistence type="inferred from homology"/>
<dbReference type="PANTHER" id="PTHR43221:SF2">
    <property type="entry name" value="PROTEASE HTPX HOMOLOG"/>
    <property type="match status" value="1"/>
</dbReference>
<dbReference type="GO" id="GO:0008270">
    <property type="term" value="F:zinc ion binding"/>
    <property type="evidence" value="ECO:0007669"/>
    <property type="project" value="UniProtKB-UniRule"/>
</dbReference>
<dbReference type="EC" id="3.4.24.-" evidence="11"/>
<keyword evidence="9 11" id="KW-0482">Metalloprotease</keyword>
<feature type="active site" evidence="11">
    <location>
        <position position="131"/>
    </location>
</feature>
<feature type="binding site" evidence="11">
    <location>
        <position position="130"/>
    </location>
    <ligand>
        <name>Zn(2+)</name>
        <dbReference type="ChEBI" id="CHEBI:29105"/>
        <note>catalytic</note>
    </ligand>
</feature>
<feature type="transmembrane region" description="Helical" evidence="11">
    <location>
        <begin position="35"/>
        <end position="53"/>
    </location>
</feature>
<evidence type="ECO:0000256" key="4">
    <source>
        <dbReference type="ARBA" id="ARBA00022692"/>
    </source>
</evidence>
<keyword evidence="7 11" id="KW-0862">Zinc</keyword>
<comment type="similarity">
    <text evidence="1 11">Belongs to the peptidase M48B family.</text>
</comment>
<keyword evidence="4 11" id="KW-0812">Transmembrane</keyword>
<evidence type="ECO:0000256" key="2">
    <source>
        <dbReference type="ARBA" id="ARBA00022475"/>
    </source>
</evidence>
<dbReference type="InterPro" id="IPR050083">
    <property type="entry name" value="HtpX_protease"/>
</dbReference>
<sequence>MNVFKMFLLLATLSLLLIGVGYLIAGPVGASIAFFMAIIMNMTSFWFSDRIVIGMFRARPASPTQYPGLHHMVDNLSGAALIPKPKLWILPLKVPNAFAVGKSPRHASVAVTEDILHTLNEGELEGVLGHEMAHIKNRDTLIAAVAATLAGAVVMIAYWARWIAIAGTGDRGRGGIGVVGLLLLSILAPLAALIIQMAISRTEEYRADRTGAYLSGKPLDLASALEKLHLAARRRPLGGALPSSSHLFIINPFRAGFPFTMFSTHPPTEERVKILRALAEML</sequence>
<evidence type="ECO:0000256" key="10">
    <source>
        <dbReference type="ARBA" id="ARBA00023136"/>
    </source>
</evidence>
<protein>
    <recommendedName>
        <fullName evidence="11">Protease HtpX homolog</fullName>
        <ecNumber evidence="11">3.4.24.-</ecNumber>
    </recommendedName>
</protein>
<evidence type="ECO:0000313" key="13">
    <source>
        <dbReference type="EMBL" id="TET62077.1"/>
    </source>
</evidence>
<accession>A0A523W4Y0</accession>
<dbReference type="Proteomes" id="UP000319130">
    <property type="component" value="Unassembled WGS sequence"/>
</dbReference>
<gene>
    <name evidence="11" type="primary">htpX</name>
    <name evidence="13" type="ORF">E3J48_04790</name>
</gene>
<evidence type="ECO:0000256" key="11">
    <source>
        <dbReference type="HAMAP-Rule" id="MF_00188"/>
    </source>
</evidence>
<dbReference type="HAMAP" id="MF_00188">
    <property type="entry name" value="Pept_M48_protease_HtpX"/>
    <property type="match status" value="1"/>
</dbReference>
<evidence type="ECO:0000256" key="9">
    <source>
        <dbReference type="ARBA" id="ARBA00023049"/>
    </source>
</evidence>
<evidence type="ECO:0000256" key="5">
    <source>
        <dbReference type="ARBA" id="ARBA00022723"/>
    </source>
</evidence>
<keyword evidence="3 11" id="KW-0645">Protease</keyword>
<dbReference type="EMBL" id="SOIZ01000207">
    <property type="protein sequence ID" value="TET62077.1"/>
    <property type="molecule type" value="Genomic_DNA"/>
</dbReference>
<feature type="binding site" evidence="11">
    <location>
        <position position="134"/>
    </location>
    <ligand>
        <name>Zn(2+)</name>
        <dbReference type="ChEBI" id="CHEBI:29105"/>
        <note>catalytic</note>
    </ligand>
</feature>
<feature type="binding site" evidence="11">
    <location>
        <position position="204"/>
    </location>
    <ligand>
        <name>Zn(2+)</name>
        <dbReference type="ChEBI" id="CHEBI:29105"/>
        <note>catalytic</note>
    </ligand>
</feature>
<keyword evidence="10 11" id="KW-0472">Membrane</keyword>
<keyword evidence="5 11" id="KW-0479">Metal-binding</keyword>
<evidence type="ECO:0000256" key="7">
    <source>
        <dbReference type="ARBA" id="ARBA00022833"/>
    </source>
</evidence>
<reference evidence="13 14" key="1">
    <citation type="submission" date="2019-03" db="EMBL/GenBank/DDBJ databases">
        <title>Metabolic potential of uncultured bacteria and archaea associated with petroleum seepage in deep-sea sediments.</title>
        <authorList>
            <person name="Dong X."/>
            <person name="Hubert C."/>
        </authorList>
    </citation>
    <scope>NUCLEOTIDE SEQUENCE [LARGE SCALE GENOMIC DNA]</scope>
    <source>
        <strain evidence="13">E29_bin52</strain>
    </source>
</reference>
<dbReference type="GO" id="GO:0005886">
    <property type="term" value="C:plasma membrane"/>
    <property type="evidence" value="ECO:0007669"/>
    <property type="project" value="UniProtKB-SubCell"/>
</dbReference>
<keyword evidence="2 11" id="KW-1003">Cell membrane</keyword>
<dbReference type="InterPro" id="IPR001915">
    <property type="entry name" value="Peptidase_M48"/>
</dbReference>
<evidence type="ECO:0000259" key="12">
    <source>
        <dbReference type="Pfam" id="PF01435"/>
    </source>
</evidence>
<feature type="domain" description="Peptidase M48" evidence="12">
    <location>
        <begin position="67"/>
        <end position="278"/>
    </location>
</feature>
<evidence type="ECO:0000313" key="14">
    <source>
        <dbReference type="Proteomes" id="UP000319130"/>
    </source>
</evidence>
<dbReference type="Pfam" id="PF01435">
    <property type="entry name" value="Peptidase_M48"/>
    <property type="match status" value="1"/>
</dbReference>
<dbReference type="GO" id="GO:0006508">
    <property type="term" value="P:proteolysis"/>
    <property type="evidence" value="ECO:0007669"/>
    <property type="project" value="UniProtKB-KW"/>
</dbReference>
<evidence type="ECO:0000256" key="6">
    <source>
        <dbReference type="ARBA" id="ARBA00022801"/>
    </source>
</evidence>
<keyword evidence="8 11" id="KW-1133">Transmembrane helix</keyword>
<keyword evidence="6 11" id="KW-0378">Hydrolase</keyword>
<dbReference type="AlphaFoldDB" id="A0A523W4Y0"/>
<dbReference type="GO" id="GO:0004222">
    <property type="term" value="F:metalloendopeptidase activity"/>
    <property type="evidence" value="ECO:0007669"/>
    <property type="project" value="UniProtKB-UniRule"/>
</dbReference>
<name>A0A523W4Y0_UNCAE</name>